<dbReference type="PANTHER" id="PTHR11614">
    <property type="entry name" value="PHOSPHOLIPASE-RELATED"/>
    <property type="match status" value="1"/>
</dbReference>
<dbReference type="AlphaFoldDB" id="A0A9D2ELA1"/>
<dbReference type="InterPro" id="IPR022742">
    <property type="entry name" value="Hydrolase_4"/>
</dbReference>
<reference evidence="2" key="2">
    <citation type="submission" date="2021-04" db="EMBL/GenBank/DDBJ databases">
        <authorList>
            <person name="Gilroy R."/>
        </authorList>
    </citation>
    <scope>NUCLEOTIDE SEQUENCE</scope>
    <source>
        <strain evidence="2">CHK179-28034</strain>
    </source>
</reference>
<dbReference type="InterPro" id="IPR029058">
    <property type="entry name" value="AB_hydrolase_fold"/>
</dbReference>
<gene>
    <name evidence="2" type="ORF">H9968_05210</name>
</gene>
<dbReference type="GO" id="GO:0016787">
    <property type="term" value="F:hydrolase activity"/>
    <property type="evidence" value="ECO:0007669"/>
    <property type="project" value="UniProtKB-KW"/>
</dbReference>
<keyword evidence="2" id="KW-0378">Hydrolase</keyword>
<evidence type="ECO:0000313" key="2">
    <source>
        <dbReference type="EMBL" id="HIZ39317.1"/>
    </source>
</evidence>
<organism evidence="2 3">
    <name type="scientific">Candidatus Anaerobutyricum stercoris</name>
    <dbReference type="NCBI Taxonomy" id="2838457"/>
    <lineage>
        <taxon>Bacteria</taxon>
        <taxon>Bacillati</taxon>
        <taxon>Bacillota</taxon>
        <taxon>Clostridia</taxon>
        <taxon>Lachnospirales</taxon>
        <taxon>Lachnospiraceae</taxon>
        <taxon>Anaerobutyricum</taxon>
    </lineage>
</organism>
<dbReference type="SUPFAM" id="SSF53474">
    <property type="entry name" value="alpha/beta-Hydrolases"/>
    <property type="match status" value="1"/>
</dbReference>
<comment type="caution">
    <text evidence="2">The sequence shown here is derived from an EMBL/GenBank/DDBJ whole genome shotgun (WGS) entry which is preliminary data.</text>
</comment>
<dbReference type="Gene3D" id="3.40.50.1820">
    <property type="entry name" value="alpha/beta hydrolase"/>
    <property type="match status" value="1"/>
</dbReference>
<proteinExistence type="predicted"/>
<sequence length="316" mass="37287">MAYSKFRGTYRSANHKNRIHYYIFEPETDLRAILQITHGWKDYIERNEELIQFFTDHGVMVCGCDFIGHGRSSREEDLGQLEEEDGWSCLVKDVKRLASYIRREYPGVPFFLYGHGMGSLVTRLCCLHESHWDGVILSGTSSRQKYCRRAILFTAVMRRFQGLNHRSRFVENMIYRRLNRKYRGERDYLSWFSADEDVRERYGADKRSQFQFTLSAYENIFKMLELVSTKKWYHSIDRELPILLVSGKDDPIGNFGKGIEEIYGRLSGEGCCIEMKLYDGIRHELQGDPDREVIFNDMLNWMKNYAEEPVSMNGIY</sequence>
<accession>A0A9D2ELA1</accession>
<dbReference type="Pfam" id="PF12146">
    <property type="entry name" value="Hydrolase_4"/>
    <property type="match status" value="1"/>
</dbReference>
<evidence type="ECO:0000313" key="3">
    <source>
        <dbReference type="Proteomes" id="UP000824049"/>
    </source>
</evidence>
<dbReference type="Proteomes" id="UP000824049">
    <property type="component" value="Unassembled WGS sequence"/>
</dbReference>
<protein>
    <submittedName>
        <fullName evidence="2">Alpha/beta hydrolase</fullName>
    </submittedName>
</protein>
<dbReference type="EMBL" id="DXBR01000049">
    <property type="protein sequence ID" value="HIZ39317.1"/>
    <property type="molecule type" value="Genomic_DNA"/>
</dbReference>
<evidence type="ECO:0000259" key="1">
    <source>
        <dbReference type="Pfam" id="PF12146"/>
    </source>
</evidence>
<name>A0A9D2ELA1_9FIRM</name>
<reference evidence="2" key="1">
    <citation type="journal article" date="2021" name="PeerJ">
        <title>Extensive microbial diversity within the chicken gut microbiome revealed by metagenomics and culture.</title>
        <authorList>
            <person name="Gilroy R."/>
            <person name="Ravi A."/>
            <person name="Getino M."/>
            <person name="Pursley I."/>
            <person name="Horton D.L."/>
            <person name="Alikhan N.F."/>
            <person name="Baker D."/>
            <person name="Gharbi K."/>
            <person name="Hall N."/>
            <person name="Watson M."/>
            <person name="Adriaenssens E.M."/>
            <person name="Foster-Nyarko E."/>
            <person name="Jarju S."/>
            <person name="Secka A."/>
            <person name="Antonio M."/>
            <person name="Oren A."/>
            <person name="Chaudhuri R.R."/>
            <person name="La Ragione R."/>
            <person name="Hildebrand F."/>
            <person name="Pallen M.J."/>
        </authorList>
    </citation>
    <scope>NUCLEOTIDE SEQUENCE</scope>
    <source>
        <strain evidence="2">CHK179-28034</strain>
    </source>
</reference>
<feature type="domain" description="Serine aminopeptidase S33" evidence="1">
    <location>
        <begin position="30"/>
        <end position="290"/>
    </location>
</feature>
<dbReference type="InterPro" id="IPR051044">
    <property type="entry name" value="MAG_DAG_Lipase"/>
</dbReference>